<keyword evidence="1" id="KW-1185">Reference proteome</keyword>
<sequence length="52" mass="6032">MNLFSFFTSFSCFPGRPHKFDRFWRSNRRPVSCPVGPKGGLYLSYIIVSPCK</sequence>
<evidence type="ECO:0000313" key="2">
    <source>
        <dbReference type="WBParaSite" id="PEQ_0000851801-mRNA-1"/>
    </source>
</evidence>
<dbReference type="Proteomes" id="UP000887564">
    <property type="component" value="Unplaced"/>
</dbReference>
<name>A0A914RUJ8_PAREQ</name>
<organism evidence="1 2">
    <name type="scientific">Parascaris equorum</name>
    <name type="common">Equine roundworm</name>
    <dbReference type="NCBI Taxonomy" id="6256"/>
    <lineage>
        <taxon>Eukaryota</taxon>
        <taxon>Metazoa</taxon>
        <taxon>Ecdysozoa</taxon>
        <taxon>Nematoda</taxon>
        <taxon>Chromadorea</taxon>
        <taxon>Rhabditida</taxon>
        <taxon>Spirurina</taxon>
        <taxon>Ascaridomorpha</taxon>
        <taxon>Ascaridoidea</taxon>
        <taxon>Ascarididae</taxon>
        <taxon>Parascaris</taxon>
    </lineage>
</organism>
<proteinExistence type="predicted"/>
<evidence type="ECO:0000313" key="1">
    <source>
        <dbReference type="Proteomes" id="UP000887564"/>
    </source>
</evidence>
<dbReference type="AlphaFoldDB" id="A0A914RUJ8"/>
<reference evidence="2" key="1">
    <citation type="submission" date="2022-11" db="UniProtKB">
        <authorList>
            <consortium name="WormBaseParasite"/>
        </authorList>
    </citation>
    <scope>IDENTIFICATION</scope>
</reference>
<accession>A0A914RUJ8</accession>
<dbReference type="WBParaSite" id="PEQ_0000851801-mRNA-1">
    <property type="protein sequence ID" value="PEQ_0000851801-mRNA-1"/>
    <property type="gene ID" value="PEQ_0000851801"/>
</dbReference>
<protein>
    <submittedName>
        <fullName evidence="2">Uncharacterized protein</fullName>
    </submittedName>
</protein>